<proteinExistence type="predicted"/>
<keyword evidence="3" id="KW-1185">Reference proteome</keyword>
<accession>A0A9W7ACF4</accession>
<dbReference type="AlphaFoldDB" id="A0A9W7ACF4"/>
<feature type="region of interest" description="Disordered" evidence="1">
    <location>
        <begin position="172"/>
        <end position="206"/>
    </location>
</feature>
<organism evidence="2 3">
    <name type="scientific">Triparma laevis f. longispina</name>
    <dbReference type="NCBI Taxonomy" id="1714387"/>
    <lineage>
        <taxon>Eukaryota</taxon>
        <taxon>Sar</taxon>
        <taxon>Stramenopiles</taxon>
        <taxon>Ochrophyta</taxon>
        <taxon>Bolidophyceae</taxon>
        <taxon>Parmales</taxon>
        <taxon>Triparmaceae</taxon>
        <taxon>Triparma</taxon>
    </lineage>
</organism>
<reference evidence="3" key="1">
    <citation type="journal article" date="2023" name="Commun. Biol.">
        <title>Genome analysis of Parmales, the sister group of diatoms, reveals the evolutionary specialization of diatoms from phago-mixotrophs to photoautotrophs.</title>
        <authorList>
            <person name="Ban H."/>
            <person name="Sato S."/>
            <person name="Yoshikawa S."/>
            <person name="Yamada K."/>
            <person name="Nakamura Y."/>
            <person name="Ichinomiya M."/>
            <person name="Sato N."/>
            <person name="Blanc-Mathieu R."/>
            <person name="Endo H."/>
            <person name="Kuwata A."/>
            <person name="Ogata H."/>
        </authorList>
    </citation>
    <scope>NUCLEOTIDE SEQUENCE [LARGE SCALE GENOMIC DNA]</scope>
    <source>
        <strain evidence="3">NIES 3700</strain>
    </source>
</reference>
<dbReference type="EMBL" id="BRXW01000616">
    <property type="protein sequence ID" value="GMH70131.1"/>
    <property type="molecule type" value="Genomic_DNA"/>
</dbReference>
<dbReference type="InterPro" id="IPR009057">
    <property type="entry name" value="Homeodomain-like_sf"/>
</dbReference>
<dbReference type="Proteomes" id="UP001165122">
    <property type="component" value="Unassembled WGS sequence"/>
</dbReference>
<comment type="caution">
    <text evidence="2">The sequence shown here is derived from an EMBL/GenBank/DDBJ whole genome shotgun (WGS) entry which is preliminary data.</text>
</comment>
<sequence>MTKELPRPLTLTFKMGVAATEKDEDFEETTATMSGMTRKGRGYVWTTEEDAAMMKVVGEHGLDFEQIKADNEALFANRTASAMEIHLVKKNPDKLKALRAATTRKPRPQDWTAEQDMAMVEDVEKFGFDFERIKAENEELLSNRNVNSIKTRYEKLEAQKYEVLKPKAVISRPKSFPEAAKEENPTTKRQGRSFSSSSSSSSSPPF</sequence>
<name>A0A9W7ACF4_9STRA</name>
<gene>
    <name evidence="2" type="ORF">TrLO_g433</name>
</gene>
<evidence type="ECO:0000256" key="1">
    <source>
        <dbReference type="SAM" id="MobiDB-lite"/>
    </source>
</evidence>
<evidence type="ECO:0008006" key="4">
    <source>
        <dbReference type="Google" id="ProtNLM"/>
    </source>
</evidence>
<evidence type="ECO:0000313" key="3">
    <source>
        <dbReference type="Proteomes" id="UP001165122"/>
    </source>
</evidence>
<dbReference type="SUPFAM" id="SSF46689">
    <property type="entry name" value="Homeodomain-like"/>
    <property type="match status" value="1"/>
</dbReference>
<protein>
    <recommendedName>
        <fullName evidence="4">Myb-like domain-containing protein</fullName>
    </recommendedName>
</protein>
<evidence type="ECO:0000313" key="2">
    <source>
        <dbReference type="EMBL" id="GMH70131.1"/>
    </source>
</evidence>
<feature type="compositionally biased region" description="Low complexity" evidence="1">
    <location>
        <begin position="193"/>
        <end position="206"/>
    </location>
</feature>